<dbReference type="RefSeq" id="YP_010085097.1">
    <property type="nucleotide sequence ID" value="NC_055208.1"/>
</dbReference>
<evidence type="ECO:0000313" key="2">
    <source>
        <dbReference type="EMBL" id="ARJ35801.1"/>
    </source>
</evidence>
<accession>A0A1W6AWK1</accession>
<reference evidence="2 3" key="1">
    <citation type="submission" date="2017-03" db="EMBL/GenBank/DDBJ databases">
        <title>Molecular characterization of Citrus chlorotic spot virus, a new dichorhavirus associated with citrus leprosis symptoms.</title>
        <authorList>
            <person name="Chabi-Jesus C."/>
            <person name="Ramos-Gonzalez P.L."/>
            <person name="Guerra-Peraza O."/>
            <person name="Tassi A."/>
            <person name="Kitajima E.W."/>
            <person name="Harakava R."/>
            <person name="Beserra E."/>
            <person name="Freitas-Astua J."/>
        </authorList>
    </citation>
    <scope>NUCLEOTIDE SEQUENCE [LARGE SCALE GENOMIC DNA]</scope>
    <source>
        <strain evidence="2 3">Trs1</strain>
    </source>
</reference>
<gene>
    <name evidence="2" type="primary">ORF3</name>
</gene>
<name>A0A1W6AWK1_9RHAB</name>
<dbReference type="KEGG" id="vg:65246835"/>
<feature type="compositionally biased region" description="Basic and acidic residues" evidence="1">
    <location>
        <begin position="13"/>
        <end position="30"/>
    </location>
</feature>
<keyword evidence="3" id="KW-1185">Reference proteome</keyword>
<dbReference type="Proteomes" id="UP000297086">
    <property type="component" value="Genome"/>
</dbReference>
<dbReference type="GeneID" id="65246835"/>
<sequence>MSTLPPSVVSGPVHRDEVRETASRRMASRDESLDEFNKELQTAQAWQRKLIQKHPIKVLGREGEGKITMIKKPIIINVANMISRTVGGAVKPIWIVGIAIKWKPSCDLATSGVLKLSIQNKAVNNPVLRDHTVVQMCQRVSSAFDIQYTSSSKHNESGNPWSYSYEISNMDDAPVNMELGTAIIMPIIKQDNSNTQMFGGVQCEIYGGHFPLNIPAVCYCAPGPRFKTNLSEIEKNVQMILRFLNVQGITDIDEELAYKVIQCCDPESARILYTGVRKQVWSMVGPDHVNTLKSLVYDCKSGRAVSYITLDYMRNLGSLGGTKTHTYV</sequence>
<feature type="region of interest" description="Disordered" evidence="1">
    <location>
        <begin position="1"/>
        <end position="30"/>
    </location>
</feature>
<organism evidence="2 3">
    <name type="scientific">Citrus chlorotic spot virus</name>
    <dbReference type="NCBI Taxonomy" id="1980624"/>
    <lineage>
        <taxon>Viruses</taxon>
        <taxon>Riboviria</taxon>
        <taxon>Orthornavirae</taxon>
        <taxon>Negarnaviricota</taxon>
        <taxon>Haploviricotina</taxon>
        <taxon>Monjiviricetes</taxon>
        <taxon>Mononegavirales</taxon>
        <taxon>Rhabdoviridae</taxon>
        <taxon>Betarhabdovirinae</taxon>
        <taxon>Dichorhavirus</taxon>
        <taxon>Dichorhavirus citri</taxon>
    </lineage>
</organism>
<evidence type="ECO:0000313" key="3">
    <source>
        <dbReference type="Proteomes" id="UP000297086"/>
    </source>
</evidence>
<proteinExistence type="predicted"/>
<protein>
    <submittedName>
        <fullName evidence="2">Movement protein</fullName>
    </submittedName>
</protein>
<dbReference type="EMBL" id="KY700685">
    <property type="protein sequence ID" value="ARJ35801.1"/>
    <property type="molecule type" value="Viral_cRNA"/>
</dbReference>
<evidence type="ECO:0000256" key="1">
    <source>
        <dbReference type="SAM" id="MobiDB-lite"/>
    </source>
</evidence>